<dbReference type="AlphaFoldDB" id="A0A2J6PJL5"/>
<keyword evidence="2" id="KW-1185">Reference proteome</keyword>
<dbReference type="EMBL" id="KZ613523">
    <property type="protein sequence ID" value="PMD14242.1"/>
    <property type="molecule type" value="Genomic_DNA"/>
</dbReference>
<proteinExistence type="predicted"/>
<reference evidence="1 2" key="1">
    <citation type="submission" date="2016-05" db="EMBL/GenBank/DDBJ databases">
        <title>A degradative enzymes factory behind the ericoid mycorrhizal symbiosis.</title>
        <authorList>
            <consortium name="DOE Joint Genome Institute"/>
            <person name="Martino E."/>
            <person name="Morin E."/>
            <person name="Grelet G."/>
            <person name="Kuo A."/>
            <person name="Kohler A."/>
            <person name="Daghino S."/>
            <person name="Barry K."/>
            <person name="Choi C."/>
            <person name="Cichocki N."/>
            <person name="Clum A."/>
            <person name="Copeland A."/>
            <person name="Hainaut M."/>
            <person name="Haridas S."/>
            <person name="Labutti K."/>
            <person name="Lindquist E."/>
            <person name="Lipzen A."/>
            <person name="Khouja H.-R."/>
            <person name="Murat C."/>
            <person name="Ohm R."/>
            <person name="Olson A."/>
            <person name="Spatafora J."/>
            <person name="Veneault-Fourrey C."/>
            <person name="Henrissat B."/>
            <person name="Grigoriev I."/>
            <person name="Martin F."/>
            <person name="Perotto S."/>
        </authorList>
    </citation>
    <scope>NUCLEOTIDE SEQUENCE [LARGE SCALE GENOMIC DNA]</scope>
    <source>
        <strain evidence="1 2">UAMH 7357</strain>
    </source>
</reference>
<name>A0A2J6PJL5_9HELO</name>
<protein>
    <submittedName>
        <fullName evidence="1">Uncharacterized protein</fullName>
    </submittedName>
</protein>
<accession>A0A2J6PJL5</accession>
<organism evidence="1 2">
    <name type="scientific">Hyaloscypha hepaticicola</name>
    <dbReference type="NCBI Taxonomy" id="2082293"/>
    <lineage>
        <taxon>Eukaryota</taxon>
        <taxon>Fungi</taxon>
        <taxon>Dikarya</taxon>
        <taxon>Ascomycota</taxon>
        <taxon>Pezizomycotina</taxon>
        <taxon>Leotiomycetes</taxon>
        <taxon>Helotiales</taxon>
        <taxon>Hyaloscyphaceae</taxon>
        <taxon>Hyaloscypha</taxon>
    </lineage>
</organism>
<gene>
    <name evidence="1" type="ORF">NA56DRAFT_754937</name>
</gene>
<evidence type="ECO:0000313" key="1">
    <source>
        <dbReference type="EMBL" id="PMD14242.1"/>
    </source>
</evidence>
<sequence>MWSLDFVRFWPVCGVSQPTQKIQKDMFAPSHHFPLFFHLSHGAQEGEGKGFKEEIRKRGVGLGLLFLRYQRNGNSSGNLFDLPHSSLCLIFNAWPTRPYLNIDHGHRFESLTLDSTPFPTTVTLEVKEPTQFVNLNRQRPFAIVRNRSQPLDHISSTAFPSFLIFDGPLKWLAKSHSHLYVVLATNLESSLIDSSANGRRIRSIQRIATARFPPLDYDTRNDRPIDYELADGLEDI</sequence>
<evidence type="ECO:0000313" key="2">
    <source>
        <dbReference type="Proteomes" id="UP000235672"/>
    </source>
</evidence>
<dbReference type="Proteomes" id="UP000235672">
    <property type="component" value="Unassembled WGS sequence"/>
</dbReference>